<dbReference type="AlphaFoldDB" id="A0A840WTE0"/>
<dbReference type="EMBL" id="JACHDO010000001">
    <property type="protein sequence ID" value="MBB5494827.1"/>
    <property type="molecule type" value="Genomic_DNA"/>
</dbReference>
<evidence type="ECO:0000313" key="4">
    <source>
        <dbReference type="Proteomes" id="UP000579647"/>
    </source>
</evidence>
<accession>A0A840WTE0</accession>
<dbReference type="InterPro" id="IPR050472">
    <property type="entry name" value="Anth_synth/Amidotransfase"/>
</dbReference>
<dbReference type="PANTHER" id="PTHR43418">
    <property type="entry name" value="MULTIFUNCTIONAL TRYPTOPHAN BIOSYNTHESIS PROTEIN-RELATED"/>
    <property type="match status" value="1"/>
</dbReference>
<name>A0A840WTE0_9ACTN</name>
<gene>
    <name evidence="3" type="ORF">HNR07_005964</name>
</gene>
<comment type="caution">
    <text evidence="3">The sequence shown here is derived from an EMBL/GenBank/DDBJ whole genome shotgun (WGS) entry which is preliminary data.</text>
</comment>
<dbReference type="SUPFAM" id="SSF52317">
    <property type="entry name" value="Class I glutamine amidotransferase-like"/>
    <property type="match status" value="1"/>
</dbReference>
<feature type="domain" description="Glutamine amidotransferase" evidence="2">
    <location>
        <begin position="43"/>
        <end position="201"/>
    </location>
</feature>
<dbReference type="InterPro" id="IPR029062">
    <property type="entry name" value="Class_I_gatase-like"/>
</dbReference>
<proteinExistence type="predicted"/>
<dbReference type="GO" id="GO:0000162">
    <property type="term" value="P:L-tryptophan biosynthetic process"/>
    <property type="evidence" value="ECO:0007669"/>
    <property type="project" value="TreeGrafter"/>
</dbReference>
<keyword evidence="1 3" id="KW-0315">Glutamine amidotransferase</keyword>
<dbReference type="RefSeq" id="WP_184368872.1">
    <property type="nucleotide sequence ID" value="NZ_BAAAKM010000104.1"/>
</dbReference>
<reference evidence="3 4" key="1">
    <citation type="submission" date="2020-08" db="EMBL/GenBank/DDBJ databases">
        <title>Sequencing the genomes of 1000 actinobacteria strains.</title>
        <authorList>
            <person name="Klenk H.-P."/>
        </authorList>
    </citation>
    <scope>NUCLEOTIDE SEQUENCE [LARGE SCALE GENOMIC DNA]</scope>
    <source>
        <strain evidence="3 4">DSM 44598</strain>
    </source>
</reference>
<dbReference type="GO" id="GO:0005829">
    <property type="term" value="C:cytosol"/>
    <property type="evidence" value="ECO:0007669"/>
    <property type="project" value="TreeGrafter"/>
</dbReference>
<evidence type="ECO:0000256" key="1">
    <source>
        <dbReference type="ARBA" id="ARBA00022962"/>
    </source>
</evidence>
<dbReference type="InterPro" id="IPR017926">
    <property type="entry name" value="GATASE"/>
</dbReference>
<protein>
    <submittedName>
        <fullName evidence="3">Putative glutamine amidotransferase</fullName>
    </submittedName>
</protein>
<organism evidence="3 4">
    <name type="scientific">Nocardiopsis metallicus</name>
    <dbReference type="NCBI Taxonomy" id="179819"/>
    <lineage>
        <taxon>Bacteria</taxon>
        <taxon>Bacillati</taxon>
        <taxon>Actinomycetota</taxon>
        <taxon>Actinomycetes</taxon>
        <taxon>Streptosporangiales</taxon>
        <taxon>Nocardiopsidaceae</taxon>
        <taxon>Nocardiopsis</taxon>
    </lineage>
</organism>
<sequence length="218" mass="24046">MITGTESGWVAVTQRRVHFDHRGEEGDYLDARWMAHLTDSRLLLVPNNLPAARHMLANVPLTAIILSGGNDLPGASHRTDLAPERDAVEDWLLGMAEQQLVPVIGICHGAQVIAVRHGACLAEGSSQHAGTRHLVRTVAQTPWGWPPTFTVTSHHRDVLSAQSFPDDLQVLALAEDSTVEAYAHRHLPWWGLMWHPEREQPPATGAHALHHLLHTLTP</sequence>
<dbReference type="GO" id="GO:0004049">
    <property type="term" value="F:anthranilate synthase activity"/>
    <property type="evidence" value="ECO:0007669"/>
    <property type="project" value="TreeGrafter"/>
</dbReference>
<dbReference type="Pfam" id="PF00117">
    <property type="entry name" value="GATase"/>
    <property type="match status" value="1"/>
</dbReference>
<dbReference type="PANTHER" id="PTHR43418:SF4">
    <property type="entry name" value="MULTIFUNCTIONAL TRYPTOPHAN BIOSYNTHESIS PROTEIN"/>
    <property type="match status" value="1"/>
</dbReference>
<dbReference type="PROSITE" id="PS51273">
    <property type="entry name" value="GATASE_TYPE_1"/>
    <property type="match status" value="1"/>
</dbReference>
<keyword evidence="3" id="KW-0808">Transferase</keyword>
<keyword evidence="4" id="KW-1185">Reference proteome</keyword>
<evidence type="ECO:0000259" key="2">
    <source>
        <dbReference type="Pfam" id="PF00117"/>
    </source>
</evidence>
<evidence type="ECO:0000313" key="3">
    <source>
        <dbReference type="EMBL" id="MBB5494827.1"/>
    </source>
</evidence>
<dbReference type="Gene3D" id="3.40.50.880">
    <property type="match status" value="1"/>
</dbReference>
<dbReference type="GO" id="GO:0016740">
    <property type="term" value="F:transferase activity"/>
    <property type="evidence" value="ECO:0007669"/>
    <property type="project" value="UniProtKB-KW"/>
</dbReference>
<dbReference type="Proteomes" id="UP000579647">
    <property type="component" value="Unassembled WGS sequence"/>
</dbReference>